<dbReference type="AlphaFoldDB" id="A0AAD7ICB6"/>
<reference evidence="1" key="1">
    <citation type="submission" date="2023-03" db="EMBL/GenBank/DDBJ databases">
        <title>Massive genome expansion in bonnet fungi (Mycena s.s.) driven by repeated elements and novel gene families across ecological guilds.</title>
        <authorList>
            <consortium name="Lawrence Berkeley National Laboratory"/>
            <person name="Harder C.B."/>
            <person name="Miyauchi S."/>
            <person name="Viragh M."/>
            <person name="Kuo A."/>
            <person name="Thoen E."/>
            <person name="Andreopoulos B."/>
            <person name="Lu D."/>
            <person name="Skrede I."/>
            <person name="Drula E."/>
            <person name="Henrissat B."/>
            <person name="Morin E."/>
            <person name="Kohler A."/>
            <person name="Barry K."/>
            <person name="LaButti K."/>
            <person name="Morin E."/>
            <person name="Salamov A."/>
            <person name="Lipzen A."/>
            <person name="Mereny Z."/>
            <person name="Hegedus B."/>
            <person name="Baldrian P."/>
            <person name="Stursova M."/>
            <person name="Weitz H."/>
            <person name="Taylor A."/>
            <person name="Grigoriev I.V."/>
            <person name="Nagy L.G."/>
            <person name="Martin F."/>
            <person name="Kauserud H."/>
        </authorList>
    </citation>
    <scope>NUCLEOTIDE SEQUENCE</scope>
    <source>
        <strain evidence="1">CBHHK182m</strain>
    </source>
</reference>
<sequence length="396" mass="43926">MSTNRLRIRLAAFDASIAEHQIALETLQRGRATVAAELSSKATFSVVTLPVEITTAIFTLCLPTIEELHENNIRRRDGSAMPPTLTAPSILVECCHAWRDIAVATPSLWTTLPLCLKETEFGNTNTAFSISRRRADEYVDRWLGRAGLRPLTIVFCLVQENLDYDHDTDLPTAAHCMRSAMRRYADRLEELDFKTTASSLDIEFMDLDRIHFPLLQRAVVGITIPIEIPGWPARFSEMRLGCARSLTKYEGPINDFGLFSLAPNVVEMKCDAVGGIYDKTKTVVLVHLRSLTLSGGSVRITWVLLQLTLPALVSLRISGSCTPDGLEPCLERSAPPLQTLSLALSHAEGEDGWVPGNPVSHPWLPRSRTSSSTPPPINFSPTFCIFRRTRTLVYPA</sequence>
<dbReference type="Proteomes" id="UP001215598">
    <property type="component" value="Unassembled WGS sequence"/>
</dbReference>
<proteinExistence type="predicted"/>
<accession>A0AAD7ICB6</accession>
<evidence type="ECO:0000313" key="1">
    <source>
        <dbReference type="EMBL" id="KAJ7739883.1"/>
    </source>
</evidence>
<evidence type="ECO:0008006" key="3">
    <source>
        <dbReference type="Google" id="ProtNLM"/>
    </source>
</evidence>
<organism evidence="1 2">
    <name type="scientific">Mycena metata</name>
    <dbReference type="NCBI Taxonomy" id="1033252"/>
    <lineage>
        <taxon>Eukaryota</taxon>
        <taxon>Fungi</taxon>
        <taxon>Dikarya</taxon>
        <taxon>Basidiomycota</taxon>
        <taxon>Agaricomycotina</taxon>
        <taxon>Agaricomycetes</taxon>
        <taxon>Agaricomycetidae</taxon>
        <taxon>Agaricales</taxon>
        <taxon>Marasmiineae</taxon>
        <taxon>Mycenaceae</taxon>
        <taxon>Mycena</taxon>
    </lineage>
</organism>
<gene>
    <name evidence="1" type="ORF">B0H16DRAFT_1694427</name>
</gene>
<evidence type="ECO:0000313" key="2">
    <source>
        <dbReference type="Proteomes" id="UP001215598"/>
    </source>
</evidence>
<dbReference type="EMBL" id="JARKIB010000105">
    <property type="protein sequence ID" value="KAJ7739883.1"/>
    <property type="molecule type" value="Genomic_DNA"/>
</dbReference>
<protein>
    <recommendedName>
        <fullName evidence="3">F-box domain-containing protein</fullName>
    </recommendedName>
</protein>
<keyword evidence="2" id="KW-1185">Reference proteome</keyword>
<name>A0AAD7ICB6_9AGAR</name>
<comment type="caution">
    <text evidence="1">The sequence shown here is derived from an EMBL/GenBank/DDBJ whole genome shotgun (WGS) entry which is preliminary data.</text>
</comment>